<dbReference type="RefSeq" id="WP_059375144.1">
    <property type="nucleotide sequence ID" value="NZ_CP061008.1"/>
</dbReference>
<dbReference type="InterPro" id="IPR001851">
    <property type="entry name" value="ABC_transp_permease"/>
</dbReference>
<dbReference type="Pfam" id="PF02653">
    <property type="entry name" value="BPD_transp_2"/>
    <property type="match status" value="1"/>
</dbReference>
<keyword evidence="5 6" id="KW-0472">Membrane</keyword>
<protein>
    <submittedName>
        <fullName evidence="7">Branched-chain amino acid ABC transporter permease</fullName>
    </submittedName>
</protein>
<evidence type="ECO:0000256" key="5">
    <source>
        <dbReference type="ARBA" id="ARBA00023136"/>
    </source>
</evidence>
<evidence type="ECO:0000313" key="8">
    <source>
        <dbReference type="Proteomes" id="UP000285324"/>
    </source>
</evidence>
<feature type="transmembrane region" description="Helical" evidence="6">
    <location>
        <begin position="87"/>
        <end position="106"/>
    </location>
</feature>
<dbReference type="Proteomes" id="UP000285324">
    <property type="component" value="Unassembled WGS sequence"/>
</dbReference>
<dbReference type="GO" id="GO:0005886">
    <property type="term" value="C:plasma membrane"/>
    <property type="evidence" value="ECO:0007669"/>
    <property type="project" value="UniProtKB-SubCell"/>
</dbReference>
<evidence type="ECO:0000256" key="3">
    <source>
        <dbReference type="ARBA" id="ARBA00022692"/>
    </source>
</evidence>
<dbReference type="InterPro" id="IPR043428">
    <property type="entry name" value="LivM-like"/>
</dbReference>
<feature type="transmembrane region" description="Helical" evidence="6">
    <location>
        <begin position="36"/>
        <end position="55"/>
    </location>
</feature>
<evidence type="ECO:0000256" key="6">
    <source>
        <dbReference type="SAM" id="Phobius"/>
    </source>
</evidence>
<feature type="transmembrane region" description="Helical" evidence="6">
    <location>
        <begin position="212"/>
        <end position="234"/>
    </location>
</feature>
<sequence>MAKTTKTSAAGIAALGLLALLPLASGNQYLLSVGAMTLLYAYLALSWNILGGIAGQLSLGHAAYFGLGAYTSTWLFVNLGISPWLGMWAGAAVAMGAALIVGLSCLQLRGAYFALATIASCMVLKTLVENADTLLGGPRGMEVTLLRDAPLYFQHTGKAYYYIVALAFTIAALLINRHVLRSRFGYCLTAVRNDQDAAMALGVPVRRYKLTAAMLSAAMTALGGTFYAQFVLYISPDKVFGANLSVVIAVVCIIGGRGTLWGPVLGALLLLPGEELARSLTGGMVGADMMLYGLLLMIVIRWEPRGLMAILSRRAKAPVRAAGAPAKAAGPAMGSTR</sequence>
<reference evidence="7 8" key="1">
    <citation type="submission" date="2018-08" db="EMBL/GenBank/DDBJ databases">
        <title>Achromobacter xylosoxidans Genome sequencing and assembly.</title>
        <authorList>
            <person name="Wang R."/>
            <person name="Rensing C."/>
            <person name="Li Y."/>
        </authorList>
    </citation>
    <scope>NUCLEOTIDE SEQUENCE [LARGE SCALE GENOMIC DNA]</scope>
    <source>
        <strain evidence="7 8">GD003A</strain>
    </source>
</reference>
<comment type="subcellular location">
    <subcellularLocation>
        <location evidence="1">Cell membrane</location>
        <topology evidence="1">Multi-pass membrane protein</topology>
    </subcellularLocation>
</comment>
<evidence type="ECO:0000256" key="1">
    <source>
        <dbReference type="ARBA" id="ARBA00004651"/>
    </source>
</evidence>
<evidence type="ECO:0000256" key="4">
    <source>
        <dbReference type="ARBA" id="ARBA00022989"/>
    </source>
</evidence>
<keyword evidence="2" id="KW-1003">Cell membrane</keyword>
<dbReference type="GO" id="GO:0015658">
    <property type="term" value="F:branched-chain amino acid transmembrane transporter activity"/>
    <property type="evidence" value="ECO:0007669"/>
    <property type="project" value="InterPro"/>
</dbReference>
<proteinExistence type="predicted"/>
<feature type="transmembrane region" description="Helical" evidence="6">
    <location>
        <begin position="159"/>
        <end position="176"/>
    </location>
</feature>
<dbReference type="OrthoDB" id="9814461at2"/>
<feature type="transmembrane region" description="Helical" evidence="6">
    <location>
        <begin position="62"/>
        <end position="81"/>
    </location>
</feature>
<dbReference type="EMBL" id="QVXO01000004">
    <property type="protein sequence ID" value="RPJ93172.1"/>
    <property type="molecule type" value="Genomic_DNA"/>
</dbReference>
<dbReference type="AlphaFoldDB" id="A0A424WJ09"/>
<keyword evidence="4 6" id="KW-1133">Transmembrane helix</keyword>
<organism evidence="7 8">
    <name type="scientific">Alcaligenes xylosoxydans xylosoxydans</name>
    <name type="common">Achromobacter xylosoxidans</name>
    <dbReference type="NCBI Taxonomy" id="85698"/>
    <lineage>
        <taxon>Bacteria</taxon>
        <taxon>Pseudomonadati</taxon>
        <taxon>Pseudomonadota</taxon>
        <taxon>Betaproteobacteria</taxon>
        <taxon>Burkholderiales</taxon>
        <taxon>Alcaligenaceae</taxon>
        <taxon>Achromobacter</taxon>
    </lineage>
</organism>
<feature type="transmembrane region" description="Helical" evidence="6">
    <location>
        <begin position="246"/>
        <end position="271"/>
    </location>
</feature>
<dbReference type="PANTHER" id="PTHR30482">
    <property type="entry name" value="HIGH-AFFINITY BRANCHED-CHAIN AMINO ACID TRANSPORT SYSTEM PERMEASE"/>
    <property type="match status" value="1"/>
</dbReference>
<evidence type="ECO:0000256" key="2">
    <source>
        <dbReference type="ARBA" id="ARBA00022475"/>
    </source>
</evidence>
<name>A0A424WJ09_ALCXX</name>
<dbReference type="PANTHER" id="PTHR30482:SF10">
    <property type="entry name" value="HIGH-AFFINITY BRANCHED-CHAIN AMINO ACID TRANSPORT PROTEIN BRAE"/>
    <property type="match status" value="1"/>
</dbReference>
<keyword evidence="3 6" id="KW-0812">Transmembrane</keyword>
<feature type="transmembrane region" description="Helical" evidence="6">
    <location>
        <begin position="283"/>
        <end position="302"/>
    </location>
</feature>
<gene>
    <name evidence="7" type="ORF">DY367_04465</name>
</gene>
<comment type="caution">
    <text evidence="7">The sequence shown here is derived from an EMBL/GenBank/DDBJ whole genome shotgun (WGS) entry which is preliminary data.</text>
</comment>
<evidence type="ECO:0000313" key="7">
    <source>
        <dbReference type="EMBL" id="RPJ93172.1"/>
    </source>
</evidence>
<accession>A0A424WJ09</accession>
<dbReference type="CDD" id="cd06581">
    <property type="entry name" value="TM_PBP1_LivM_like"/>
    <property type="match status" value="1"/>
</dbReference>